<dbReference type="EMBL" id="KJ801920">
    <property type="protein sequence ID" value="AID46723.1"/>
    <property type="molecule type" value="Genomic_DNA"/>
</dbReference>
<gene>
    <name evidence="1" type="ORF">fep_227</name>
</gene>
<organism evidence="1 2">
    <name type="scientific">Pigeonpox virus</name>
    <dbReference type="NCBI Taxonomy" id="10264"/>
    <lineage>
        <taxon>Viruses</taxon>
        <taxon>Varidnaviria</taxon>
        <taxon>Bamfordvirae</taxon>
        <taxon>Nucleocytoviricota</taxon>
        <taxon>Pokkesviricetes</taxon>
        <taxon>Chitovirales</taxon>
        <taxon>Poxviridae</taxon>
        <taxon>Chordopoxvirinae</taxon>
        <taxon>Avipoxvirus</taxon>
        <taxon>Avipoxvirus pigeonpox</taxon>
    </lineage>
</organism>
<evidence type="ECO:0000313" key="2">
    <source>
        <dbReference type="Proteomes" id="UP000101521"/>
    </source>
</evidence>
<dbReference type="GeneID" id="19737955"/>
<proteinExistence type="predicted"/>
<keyword evidence="2" id="KW-1185">Reference proteome</keyword>
<dbReference type="KEGG" id="vg:19737955"/>
<reference evidence="1 2" key="1">
    <citation type="journal article" date="2014" name="BMC Genomics">
        <title>The complete genome sequences of poxviruses isolated from a penguin and a pigeon in South Africa and comparison to other sequenced avipoxviruses.</title>
        <authorList>
            <person name="Offerman K."/>
            <person name="Carulei O."/>
            <person name="van der Walt A.P."/>
            <person name="Douglass N."/>
            <person name="Williamson A.L."/>
        </authorList>
    </citation>
    <scope>NUCLEOTIDE SEQUENCE [LARGE SCALE GENOMIC DNA]</scope>
    <source>
        <strain evidence="1">FeP2</strain>
    </source>
</reference>
<dbReference type="Proteomes" id="UP000101521">
    <property type="component" value="Segment"/>
</dbReference>
<evidence type="ECO:0000313" key="1">
    <source>
        <dbReference type="EMBL" id="AID46723.1"/>
    </source>
</evidence>
<protein>
    <submittedName>
        <fullName evidence="1">A47L-like protein</fullName>
    </submittedName>
</protein>
<dbReference type="RefSeq" id="YP_009046447.1">
    <property type="nucleotide sequence ID" value="NC_024447.1"/>
</dbReference>
<sequence>MGNNNTYGSKKNRLRIISSKKRITSFIRKHHNYLMRVFDYLSDDGKVVMIDCMGHWLYNKWDYEPNMFLKCISERSDIESIYRELAKKTLEDAKNYHDIFSRAVRDNLGISNKLRIVMDNNDILIKKYNSTNHYMKKEIIDNKVNEFQTKRTYEPYLFLQTLERQLRGSNDYFYNDILQAITL</sequence>
<name>A0A068EH90_9POXV</name>
<accession>A0A068EH90</accession>